<dbReference type="KEGG" id="ani:ANIA_11283"/>
<keyword evidence="2" id="KW-1185">Reference proteome</keyword>
<reference evidence="2" key="2">
    <citation type="journal article" date="2009" name="Fungal Genet. Biol.">
        <title>The 2008 update of the Aspergillus nidulans genome annotation: a community effort.</title>
        <authorList>
            <person name="Wortman J.R."/>
            <person name="Gilsenan J.M."/>
            <person name="Joardar V."/>
            <person name="Deegan J."/>
            <person name="Clutterbuck J."/>
            <person name="Andersen M.R."/>
            <person name="Archer D."/>
            <person name="Bencina M."/>
            <person name="Braus G."/>
            <person name="Coutinho P."/>
            <person name="von Dohren H."/>
            <person name="Doonan J."/>
            <person name="Driessen A.J."/>
            <person name="Durek P."/>
            <person name="Espeso E."/>
            <person name="Fekete E."/>
            <person name="Flipphi M."/>
            <person name="Estrada C.G."/>
            <person name="Geysens S."/>
            <person name="Goldman G."/>
            <person name="de Groot P.W."/>
            <person name="Hansen K."/>
            <person name="Harris S.D."/>
            <person name="Heinekamp T."/>
            <person name="Helmstaedt K."/>
            <person name="Henrissat B."/>
            <person name="Hofmann G."/>
            <person name="Homan T."/>
            <person name="Horio T."/>
            <person name="Horiuchi H."/>
            <person name="James S."/>
            <person name="Jones M."/>
            <person name="Karaffa L."/>
            <person name="Karanyi Z."/>
            <person name="Kato M."/>
            <person name="Keller N."/>
            <person name="Kelly D.E."/>
            <person name="Kiel J.A."/>
            <person name="Kim J.M."/>
            <person name="van der Klei I.J."/>
            <person name="Klis F.M."/>
            <person name="Kovalchuk A."/>
            <person name="Krasevec N."/>
            <person name="Kubicek C.P."/>
            <person name="Liu B."/>
            <person name="Maccabe A."/>
            <person name="Meyer V."/>
            <person name="Mirabito P."/>
            <person name="Miskei M."/>
            <person name="Mos M."/>
            <person name="Mullins J."/>
            <person name="Nelson D.R."/>
            <person name="Nielsen J."/>
            <person name="Oakley B.R."/>
            <person name="Osmani S.A."/>
            <person name="Pakula T."/>
            <person name="Paszewski A."/>
            <person name="Paulsen I."/>
            <person name="Pilsyk S."/>
            <person name="Pocsi I."/>
            <person name="Punt P.J."/>
            <person name="Ram A.F."/>
            <person name="Ren Q."/>
            <person name="Robellet X."/>
            <person name="Robson G."/>
            <person name="Seiboth B."/>
            <person name="van Solingen P."/>
            <person name="Specht T."/>
            <person name="Sun J."/>
            <person name="Taheri-Talesh N."/>
            <person name="Takeshita N."/>
            <person name="Ussery D."/>
            <person name="vanKuyk P.A."/>
            <person name="Visser H."/>
            <person name="van de Vondervoort P.J."/>
            <person name="de Vries R.P."/>
            <person name="Walton J."/>
            <person name="Xiang X."/>
            <person name="Xiong Y."/>
            <person name="Zeng A.P."/>
            <person name="Brandt B.W."/>
            <person name="Cornell M.J."/>
            <person name="van den Hondel C.A."/>
            <person name="Visser J."/>
            <person name="Oliver S.G."/>
            <person name="Turner G."/>
        </authorList>
    </citation>
    <scope>GENOME REANNOTATION</scope>
    <source>
        <strain evidence="2">FGSC A4 / ATCC 38163 / CBS 112.46 / NRRL 194 / M139</strain>
    </source>
</reference>
<gene>
    <name evidence="1" type="ORF">ANIA_11283</name>
</gene>
<evidence type="ECO:0000313" key="2">
    <source>
        <dbReference type="Proteomes" id="UP000000560"/>
    </source>
</evidence>
<dbReference type="Proteomes" id="UP000000560">
    <property type="component" value="Chromosome VIII"/>
</dbReference>
<sequence length="67" mass="7467">MCVPLASFLHGVFELSSFRITVGDDWEGALFVDSMEKKLLKKYISISKLGGLQKDFTVEDPFPAALE</sequence>
<dbReference type="EMBL" id="BN001308">
    <property type="protein sequence ID" value="CBF88683.1"/>
    <property type="molecule type" value="Genomic_DNA"/>
</dbReference>
<organism evidence="1 2">
    <name type="scientific">Emericella nidulans (strain FGSC A4 / ATCC 38163 / CBS 112.46 / NRRL 194 / M139)</name>
    <name type="common">Aspergillus nidulans</name>
    <dbReference type="NCBI Taxonomy" id="227321"/>
    <lineage>
        <taxon>Eukaryota</taxon>
        <taxon>Fungi</taxon>
        <taxon>Dikarya</taxon>
        <taxon>Ascomycota</taxon>
        <taxon>Pezizomycotina</taxon>
        <taxon>Eurotiomycetes</taxon>
        <taxon>Eurotiomycetidae</taxon>
        <taxon>Eurotiales</taxon>
        <taxon>Aspergillaceae</taxon>
        <taxon>Aspergillus</taxon>
        <taxon>Aspergillus subgen. Nidulantes</taxon>
    </lineage>
</organism>
<dbReference type="AlphaFoldDB" id="C8VQD5"/>
<reference evidence="2" key="1">
    <citation type="journal article" date="2005" name="Nature">
        <title>Sequencing of Aspergillus nidulans and comparative analysis with A. fumigatus and A. oryzae.</title>
        <authorList>
            <person name="Galagan J.E."/>
            <person name="Calvo S.E."/>
            <person name="Cuomo C."/>
            <person name="Ma L.J."/>
            <person name="Wortman J.R."/>
            <person name="Batzoglou S."/>
            <person name="Lee S.I."/>
            <person name="Basturkmen M."/>
            <person name="Spevak C.C."/>
            <person name="Clutterbuck J."/>
            <person name="Kapitonov V."/>
            <person name="Jurka J."/>
            <person name="Scazzocchio C."/>
            <person name="Farman M."/>
            <person name="Butler J."/>
            <person name="Purcell S."/>
            <person name="Harris S."/>
            <person name="Braus G.H."/>
            <person name="Draht O."/>
            <person name="Busch S."/>
            <person name="D'Enfert C."/>
            <person name="Bouchier C."/>
            <person name="Goldman G.H."/>
            <person name="Bell-Pedersen D."/>
            <person name="Griffiths-Jones S."/>
            <person name="Doonan J.H."/>
            <person name="Yu J."/>
            <person name="Vienken K."/>
            <person name="Pain A."/>
            <person name="Freitag M."/>
            <person name="Selker E.U."/>
            <person name="Archer D.B."/>
            <person name="Penalva M.A."/>
            <person name="Oakley B.R."/>
            <person name="Momany M."/>
            <person name="Tanaka T."/>
            <person name="Kumagai T."/>
            <person name="Asai K."/>
            <person name="Machida M."/>
            <person name="Nierman W.C."/>
            <person name="Denning D.W."/>
            <person name="Caddick M."/>
            <person name="Hynes M."/>
            <person name="Paoletti M."/>
            <person name="Fischer R."/>
            <person name="Miller B."/>
            <person name="Dyer P."/>
            <person name="Sachs M.S."/>
            <person name="Osmani S.A."/>
            <person name="Birren B.W."/>
        </authorList>
    </citation>
    <scope>NUCLEOTIDE SEQUENCE [LARGE SCALE GENOMIC DNA]</scope>
    <source>
        <strain evidence="2">FGSC A4 / ATCC 38163 / CBS 112.46 / NRRL 194 / M139</strain>
    </source>
</reference>
<evidence type="ECO:0000313" key="1">
    <source>
        <dbReference type="EMBL" id="CBF88683.1"/>
    </source>
</evidence>
<dbReference type="GeneID" id="74896892"/>
<accession>C8VQD5</accession>
<protein>
    <submittedName>
        <fullName evidence="1">Uncharacterized protein</fullName>
    </submittedName>
</protein>
<proteinExistence type="predicted"/>
<dbReference type="RefSeq" id="XP_050469121.1">
    <property type="nucleotide sequence ID" value="XM_050613293.1"/>
</dbReference>
<dbReference type="HOGENOM" id="CLU_2812333_0_0_1"/>
<dbReference type="InParanoid" id="C8VQD5"/>
<name>C8VQD5_EMENI</name>